<dbReference type="PaxDb" id="3055-EDP02857"/>
<dbReference type="EMBL" id="CM008973">
    <property type="protein sequence ID" value="PNW76246.1"/>
    <property type="molecule type" value="Genomic_DNA"/>
</dbReference>
<sequence length="191" mass="20005">MLAQCLMSMDMEPAARDSAPAGAADGGGGEEALWQAALNHASKSTSTRPDWPPALLTYGRCLRNVGLSDEALRALNNAAEWVQPDGLGRPQGGRCTHAPRPQWPPGSPNGHVHACPADASSRPPVDWDVEVEAEVREELQEVRQLWAQRLARQVGLPGLRLMQDEGTLGGGQAARAASLGVPCAPGGIPGG</sequence>
<evidence type="ECO:0000313" key="2">
    <source>
        <dbReference type="Proteomes" id="UP000006906"/>
    </source>
</evidence>
<dbReference type="AlphaFoldDB" id="A0A2K3D6T7"/>
<dbReference type="GeneID" id="5719518"/>
<dbReference type="Gramene" id="PNW76246">
    <property type="protein sequence ID" value="PNW76246"/>
    <property type="gene ID" value="CHLRE_12g542200v5"/>
</dbReference>
<dbReference type="SUPFAM" id="SSF48452">
    <property type="entry name" value="TPR-like"/>
    <property type="match status" value="1"/>
</dbReference>
<evidence type="ECO:0000313" key="1">
    <source>
        <dbReference type="EMBL" id="PNW76246.1"/>
    </source>
</evidence>
<protein>
    <submittedName>
        <fullName evidence="1">Uncharacterized protein</fullName>
    </submittedName>
</protein>
<dbReference type="InterPro" id="IPR011990">
    <property type="entry name" value="TPR-like_helical_dom_sf"/>
</dbReference>
<dbReference type="OrthoDB" id="413520at2759"/>
<organism evidence="1 2">
    <name type="scientific">Chlamydomonas reinhardtii</name>
    <name type="common">Chlamydomonas smithii</name>
    <dbReference type="NCBI Taxonomy" id="3055"/>
    <lineage>
        <taxon>Eukaryota</taxon>
        <taxon>Viridiplantae</taxon>
        <taxon>Chlorophyta</taxon>
        <taxon>core chlorophytes</taxon>
        <taxon>Chlorophyceae</taxon>
        <taxon>CS clade</taxon>
        <taxon>Chlamydomonadales</taxon>
        <taxon>Chlamydomonadaceae</taxon>
        <taxon>Chlamydomonas</taxon>
    </lineage>
</organism>
<keyword evidence="2" id="KW-1185">Reference proteome</keyword>
<dbReference type="InParanoid" id="A0A2K3D6T7"/>
<dbReference type="Proteomes" id="UP000006906">
    <property type="component" value="Chromosome 12"/>
</dbReference>
<dbReference type="ExpressionAtlas" id="A0A2K3D6T7">
    <property type="expression patterns" value="baseline"/>
</dbReference>
<proteinExistence type="predicted"/>
<dbReference type="KEGG" id="cre:CHLRE_12g542200v5"/>
<dbReference type="RefSeq" id="XP_042919182.1">
    <property type="nucleotide sequence ID" value="XM_043068782.1"/>
</dbReference>
<gene>
    <name evidence="1" type="ORF">CHLRE_12g542200v5</name>
</gene>
<accession>A0A2K3D6T7</accession>
<dbReference type="Gene3D" id="1.25.40.10">
    <property type="entry name" value="Tetratricopeptide repeat domain"/>
    <property type="match status" value="1"/>
</dbReference>
<reference evidence="1 2" key="1">
    <citation type="journal article" date="2007" name="Science">
        <title>The Chlamydomonas genome reveals the evolution of key animal and plant functions.</title>
        <authorList>
            <person name="Merchant S.S."/>
            <person name="Prochnik S.E."/>
            <person name="Vallon O."/>
            <person name="Harris E.H."/>
            <person name="Karpowicz S.J."/>
            <person name="Witman G.B."/>
            <person name="Terry A."/>
            <person name="Salamov A."/>
            <person name="Fritz-Laylin L.K."/>
            <person name="Marechal-Drouard L."/>
            <person name="Marshall W.F."/>
            <person name="Qu L.H."/>
            <person name="Nelson D.R."/>
            <person name="Sanderfoot A.A."/>
            <person name="Spalding M.H."/>
            <person name="Kapitonov V.V."/>
            <person name="Ren Q."/>
            <person name="Ferris P."/>
            <person name="Lindquist E."/>
            <person name="Shapiro H."/>
            <person name="Lucas S.M."/>
            <person name="Grimwood J."/>
            <person name="Schmutz J."/>
            <person name="Cardol P."/>
            <person name="Cerutti H."/>
            <person name="Chanfreau G."/>
            <person name="Chen C.L."/>
            <person name="Cognat V."/>
            <person name="Croft M.T."/>
            <person name="Dent R."/>
            <person name="Dutcher S."/>
            <person name="Fernandez E."/>
            <person name="Fukuzawa H."/>
            <person name="Gonzalez-Ballester D."/>
            <person name="Gonzalez-Halphen D."/>
            <person name="Hallmann A."/>
            <person name="Hanikenne M."/>
            <person name="Hippler M."/>
            <person name="Inwood W."/>
            <person name="Jabbari K."/>
            <person name="Kalanon M."/>
            <person name="Kuras R."/>
            <person name="Lefebvre P.A."/>
            <person name="Lemaire S.D."/>
            <person name="Lobanov A.V."/>
            <person name="Lohr M."/>
            <person name="Manuell A."/>
            <person name="Meier I."/>
            <person name="Mets L."/>
            <person name="Mittag M."/>
            <person name="Mittelmeier T."/>
            <person name="Moroney J.V."/>
            <person name="Moseley J."/>
            <person name="Napoli C."/>
            <person name="Nedelcu A.M."/>
            <person name="Niyogi K."/>
            <person name="Novoselov S.V."/>
            <person name="Paulsen I.T."/>
            <person name="Pazour G."/>
            <person name="Purton S."/>
            <person name="Ral J.P."/>
            <person name="Riano-Pachon D.M."/>
            <person name="Riekhof W."/>
            <person name="Rymarquis L."/>
            <person name="Schroda M."/>
            <person name="Stern D."/>
            <person name="Umen J."/>
            <person name="Willows R."/>
            <person name="Wilson N."/>
            <person name="Zimmer S.L."/>
            <person name="Allmer J."/>
            <person name="Balk J."/>
            <person name="Bisova K."/>
            <person name="Chen C.J."/>
            <person name="Elias M."/>
            <person name="Gendler K."/>
            <person name="Hauser C."/>
            <person name="Lamb M.R."/>
            <person name="Ledford H."/>
            <person name="Long J.C."/>
            <person name="Minagawa J."/>
            <person name="Page M.D."/>
            <person name="Pan J."/>
            <person name="Pootakham W."/>
            <person name="Roje S."/>
            <person name="Rose A."/>
            <person name="Stahlberg E."/>
            <person name="Terauchi A.M."/>
            <person name="Yang P."/>
            <person name="Ball S."/>
            <person name="Bowler C."/>
            <person name="Dieckmann C.L."/>
            <person name="Gladyshev V.N."/>
            <person name="Green P."/>
            <person name="Jorgensen R."/>
            <person name="Mayfield S."/>
            <person name="Mueller-Roeber B."/>
            <person name="Rajamani S."/>
            <person name="Sayre R.T."/>
            <person name="Brokstein P."/>
            <person name="Dubchak I."/>
            <person name="Goodstein D."/>
            <person name="Hornick L."/>
            <person name="Huang Y.W."/>
            <person name="Jhaveri J."/>
            <person name="Luo Y."/>
            <person name="Martinez D."/>
            <person name="Ngau W.C."/>
            <person name="Otillar B."/>
            <person name="Poliakov A."/>
            <person name="Porter A."/>
            <person name="Szajkowski L."/>
            <person name="Werner G."/>
            <person name="Zhou K."/>
            <person name="Grigoriev I.V."/>
            <person name="Rokhsar D.S."/>
            <person name="Grossman A.R."/>
        </authorList>
    </citation>
    <scope>NUCLEOTIDE SEQUENCE [LARGE SCALE GENOMIC DNA]</scope>
    <source>
        <strain evidence="2">CC-503</strain>
    </source>
</reference>
<name>A0A2K3D6T7_CHLRE</name>